<keyword evidence="1" id="KW-0812">Transmembrane</keyword>
<reference evidence="3" key="1">
    <citation type="journal article" date="2021" name="PeerJ">
        <title>Extensive microbial diversity within the chicken gut microbiome revealed by metagenomics and culture.</title>
        <authorList>
            <person name="Gilroy R."/>
            <person name="Ravi A."/>
            <person name="Getino M."/>
            <person name="Pursley I."/>
            <person name="Horton D.L."/>
            <person name="Alikhan N.F."/>
            <person name="Baker D."/>
            <person name="Gharbi K."/>
            <person name="Hall N."/>
            <person name="Watson M."/>
            <person name="Adriaenssens E.M."/>
            <person name="Foster-Nyarko E."/>
            <person name="Jarju S."/>
            <person name="Secka A."/>
            <person name="Antonio M."/>
            <person name="Oren A."/>
            <person name="Chaudhuri R.R."/>
            <person name="La Ragione R."/>
            <person name="Hildebrand F."/>
            <person name="Pallen M.J."/>
        </authorList>
    </citation>
    <scope>NUCLEOTIDE SEQUENCE</scope>
    <source>
        <strain evidence="3">CHK185-1770</strain>
    </source>
</reference>
<evidence type="ECO:0000259" key="2">
    <source>
        <dbReference type="Pfam" id="PF05569"/>
    </source>
</evidence>
<dbReference type="AlphaFoldDB" id="A0A9D2MXM9"/>
<dbReference type="InterPro" id="IPR008756">
    <property type="entry name" value="Peptidase_M56"/>
</dbReference>
<evidence type="ECO:0000313" key="3">
    <source>
        <dbReference type="EMBL" id="HJB98575.1"/>
    </source>
</evidence>
<dbReference type="PANTHER" id="PTHR34978:SF3">
    <property type="entry name" value="SLR0241 PROTEIN"/>
    <property type="match status" value="1"/>
</dbReference>
<evidence type="ECO:0000256" key="1">
    <source>
        <dbReference type="SAM" id="Phobius"/>
    </source>
</evidence>
<dbReference type="PANTHER" id="PTHR34978">
    <property type="entry name" value="POSSIBLE SENSOR-TRANSDUCER PROTEIN BLAR"/>
    <property type="match status" value="1"/>
</dbReference>
<name>A0A9D2MXM9_9FIRM</name>
<sequence length="379" mass="43808">MAMLCSTVLILLVHLLRKKPGFIRSFGVSTLLFLYFLCFFRMAVPLELPFVQVIGLEKGYAALFELARAGEVALQGFQLNLLELLFILWVGVAVCRFLYFVGRYLWEKRKLERFQHNRSPLAEQVFARVQEESSKHLQVRVFVCPDIPGPMGIGIRKKGILLPHRDYTEEELYYVLQHEYTHFVHRDLTVRFLTCVFVCVFWWNPAVYLLNRDVEQMLEIKCDLAVTDGRSKSERIAYLTAILSALRDGGEEKNPAFSAGTHLLPRRMDNALLERFHMITRGENAKRASWHRLALLTVSVALLFASYLFVIQPKYDPPVADYYSRDSAEIEITDVSYLFKYEDGSYAAVLSDGQFIPVNDEYVLELMLSQDYIIKEEGE</sequence>
<reference evidence="3" key="2">
    <citation type="submission" date="2021-04" db="EMBL/GenBank/DDBJ databases">
        <authorList>
            <person name="Gilroy R."/>
        </authorList>
    </citation>
    <scope>NUCLEOTIDE SEQUENCE</scope>
    <source>
        <strain evidence="3">CHK185-1770</strain>
    </source>
</reference>
<dbReference type="InterPro" id="IPR052173">
    <property type="entry name" value="Beta-lactam_resp_regulator"/>
</dbReference>
<feature type="transmembrane region" description="Helical" evidence="1">
    <location>
        <begin position="21"/>
        <end position="44"/>
    </location>
</feature>
<dbReference type="EMBL" id="DWXG01000066">
    <property type="protein sequence ID" value="HJB98575.1"/>
    <property type="molecule type" value="Genomic_DNA"/>
</dbReference>
<accession>A0A9D2MXM9</accession>
<keyword evidence="1" id="KW-0472">Membrane</keyword>
<dbReference type="CDD" id="cd07341">
    <property type="entry name" value="M56_BlaR1_MecR1_like"/>
    <property type="match status" value="1"/>
</dbReference>
<feature type="transmembrane region" description="Helical" evidence="1">
    <location>
        <begin position="84"/>
        <end position="106"/>
    </location>
</feature>
<comment type="caution">
    <text evidence="3">The sequence shown here is derived from an EMBL/GenBank/DDBJ whole genome shotgun (WGS) entry which is preliminary data.</text>
</comment>
<gene>
    <name evidence="3" type="ORF">H9710_08365</name>
</gene>
<dbReference type="Proteomes" id="UP000826793">
    <property type="component" value="Unassembled WGS sequence"/>
</dbReference>
<organism evidence="3 4">
    <name type="scientific">Candidatus Acutalibacter pullicola</name>
    <dbReference type="NCBI Taxonomy" id="2838417"/>
    <lineage>
        <taxon>Bacteria</taxon>
        <taxon>Bacillati</taxon>
        <taxon>Bacillota</taxon>
        <taxon>Clostridia</taxon>
        <taxon>Eubacteriales</taxon>
        <taxon>Acutalibacteraceae</taxon>
        <taxon>Acutalibacter</taxon>
    </lineage>
</organism>
<feature type="transmembrane region" description="Helical" evidence="1">
    <location>
        <begin position="293"/>
        <end position="310"/>
    </location>
</feature>
<proteinExistence type="predicted"/>
<evidence type="ECO:0000313" key="4">
    <source>
        <dbReference type="Proteomes" id="UP000826793"/>
    </source>
</evidence>
<keyword evidence="1" id="KW-1133">Transmembrane helix</keyword>
<protein>
    <submittedName>
        <fullName evidence="3">M56 family metallopeptidase</fullName>
    </submittedName>
</protein>
<feature type="domain" description="Peptidase M56" evidence="2">
    <location>
        <begin position="74"/>
        <end position="258"/>
    </location>
</feature>
<dbReference type="Pfam" id="PF05569">
    <property type="entry name" value="Peptidase_M56"/>
    <property type="match status" value="1"/>
</dbReference>